<dbReference type="GO" id="GO:0003677">
    <property type="term" value="F:DNA binding"/>
    <property type="evidence" value="ECO:0007669"/>
    <property type="project" value="UniProtKB-KW"/>
</dbReference>
<keyword evidence="6" id="KW-1185">Reference proteome</keyword>
<dbReference type="InterPro" id="IPR018490">
    <property type="entry name" value="cNMP-bd_dom_sf"/>
</dbReference>
<dbReference type="SUPFAM" id="SSF46785">
    <property type="entry name" value="Winged helix' DNA-binding domain"/>
    <property type="match status" value="1"/>
</dbReference>
<evidence type="ECO:0000256" key="2">
    <source>
        <dbReference type="ARBA" id="ARBA00023125"/>
    </source>
</evidence>
<dbReference type="EMBL" id="RXNS01000011">
    <property type="protein sequence ID" value="RTR02397.1"/>
    <property type="molecule type" value="Genomic_DNA"/>
</dbReference>
<proteinExistence type="predicted"/>
<evidence type="ECO:0000313" key="6">
    <source>
        <dbReference type="Proteomes" id="UP000267400"/>
    </source>
</evidence>
<dbReference type="Gene3D" id="1.10.10.10">
    <property type="entry name" value="Winged helix-like DNA-binding domain superfamily/Winged helix DNA-binding domain"/>
    <property type="match status" value="1"/>
</dbReference>
<dbReference type="InterPro" id="IPR014710">
    <property type="entry name" value="RmlC-like_jellyroll"/>
</dbReference>
<dbReference type="AlphaFoldDB" id="A0A3S0I767"/>
<name>A0A3S0I767_9GAMM</name>
<dbReference type="Gene3D" id="2.60.120.10">
    <property type="entry name" value="Jelly Rolls"/>
    <property type="match status" value="1"/>
</dbReference>
<evidence type="ECO:0000256" key="3">
    <source>
        <dbReference type="ARBA" id="ARBA00023163"/>
    </source>
</evidence>
<keyword evidence="2" id="KW-0238">DNA-binding</keyword>
<keyword evidence="3" id="KW-0804">Transcription</keyword>
<dbReference type="InterPro" id="IPR036388">
    <property type="entry name" value="WH-like_DNA-bd_sf"/>
</dbReference>
<dbReference type="GO" id="GO:0006355">
    <property type="term" value="P:regulation of DNA-templated transcription"/>
    <property type="evidence" value="ECO:0007669"/>
    <property type="project" value="InterPro"/>
</dbReference>
<dbReference type="InterPro" id="IPR012318">
    <property type="entry name" value="HTH_CRP"/>
</dbReference>
<evidence type="ECO:0000313" key="5">
    <source>
        <dbReference type="EMBL" id="RTR02397.1"/>
    </source>
</evidence>
<dbReference type="InterPro" id="IPR036390">
    <property type="entry name" value="WH_DNA-bd_sf"/>
</dbReference>
<dbReference type="InterPro" id="IPR000595">
    <property type="entry name" value="cNMP-bd_dom"/>
</dbReference>
<protein>
    <submittedName>
        <fullName evidence="5">Crp/Fnr family transcriptional regulator</fullName>
    </submittedName>
</protein>
<dbReference type="CDD" id="cd00038">
    <property type="entry name" value="CAP_ED"/>
    <property type="match status" value="1"/>
</dbReference>
<accession>A0A3S0I767</accession>
<organism evidence="5 6">
    <name type="scientific">Halomonas nitroreducens</name>
    <dbReference type="NCBI Taxonomy" id="447425"/>
    <lineage>
        <taxon>Bacteria</taxon>
        <taxon>Pseudomonadati</taxon>
        <taxon>Pseudomonadota</taxon>
        <taxon>Gammaproteobacteria</taxon>
        <taxon>Oceanospirillales</taxon>
        <taxon>Halomonadaceae</taxon>
        <taxon>Halomonas</taxon>
    </lineage>
</organism>
<keyword evidence="1" id="KW-0805">Transcription regulation</keyword>
<dbReference type="PROSITE" id="PS51063">
    <property type="entry name" value="HTH_CRP_2"/>
    <property type="match status" value="1"/>
</dbReference>
<feature type="domain" description="HTH crp-type" evidence="4">
    <location>
        <begin position="234"/>
        <end position="308"/>
    </location>
</feature>
<reference evidence="5 6" key="1">
    <citation type="submission" date="2018-12" db="EMBL/GenBank/DDBJ databases">
        <authorList>
            <person name="Yu L."/>
        </authorList>
    </citation>
    <scope>NUCLEOTIDE SEQUENCE [LARGE SCALE GENOMIC DNA]</scope>
    <source>
        <strain evidence="5 6">11S</strain>
    </source>
</reference>
<evidence type="ECO:0000259" key="4">
    <source>
        <dbReference type="PROSITE" id="PS51063"/>
    </source>
</evidence>
<sequence length="340" mass="38987">MPFREMCQEEAKPGPWWWHAPGAERRCNPDPWPRRHGAGRWGIRLLLLWADRACRLSFGMRGQPLWSCLRKRAYRPTPERVIEEGSDMGSVTGLQAAMGRYIGLEAFERRLLDRLEHRPVKVARDQVLWSPEDRVTNLFSLQSGWACTFRDTCEGECQIIELLLPGDIIGLREFTFRRHASQARMITPGSLCGFAHEVIADLVLASPSLAIALFAAIARQEALLTERMLVTLHRPARVQVCHFVIETFLRLNKVQAVDPGQMPFPLSQQLLAQILGQSTVHINRTLMALDRDGLLKKHRGYITIHDMRRLYQEAEFDDGYLSDRLDGLEERLAKLRMASR</sequence>
<evidence type="ECO:0000256" key="1">
    <source>
        <dbReference type="ARBA" id="ARBA00023015"/>
    </source>
</evidence>
<dbReference type="Pfam" id="PF13545">
    <property type="entry name" value="HTH_Crp_2"/>
    <property type="match status" value="1"/>
</dbReference>
<dbReference type="SUPFAM" id="SSF51206">
    <property type="entry name" value="cAMP-binding domain-like"/>
    <property type="match status" value="1"/>
</dbReference>
<dbReference type="SMART" id="SM00419">
    <property type="entry name" value="HTH_CRP"/>
    <property type="match status" value="1"/>
</dbReference>
<comment type="caution">
    <text evidence="5">The sequence shown here is derived from an EMBL/GenBank/DDBJ whole genome shotgun (WGS) entry which is preliminary data.</text>
</comment>
<dbReference type="Proteomes" id="UP000267400">
    <property type="component" value="Unassembled WGS sequence"/>
</dbReference>
<dbReference type="OrthoDB" id="9126850at2"/>
<dbReference type="Pfam" id="PF00027">
    <property type="entry name" value="cNMP_binding"/>
    <property type="match status" value="1"/>
</dbReference>
<gene>
    <name evidence="5" type="ORF">EKG36_12425</name>
</gene>